<dbReference type="EMBL" id="KN832999">
    <property type="protein sequence ID" value="KIM81465.1"/>
    <property type="molecule type" value="Genomic_DNA"/>
</dbReference>
<name>A0A0C3F9X5_PILCF</name>
<reference evidence="1 2" key="1">
    <citation type="submission" date="2014-04" db="EMBL/GenBank/DDBJ databases">
        <authorList>
            <consortium name="DOE Joint Genome Institute"/>
            <person name="Kuo A."/>
            <person name="Tarkka M."/>
            <person name="Buscot F."/>
            <person name="Kohler A."/>
            <person name="Nagy L.G."/>
            <person name="Floudas D."/>
            <person name="Copeland A."/>
            <person name="Barry K.W."/>
            <person name="Cichocki N."/>
            <person name="Veneault-Fourrey C."/>
            <person name="LaButti K."/>
            <person name="Lindquist E.A."/>
            <person name="Lipzen A."/>
            <person name="Lundell T."/>
            <person name="Morin E."/>
            <person name="Murat C."/>
            <person name="Sun H."/>
            <person name="Tunlid A."/>
            <person name="Henrissat B."/>
            <person name="Grigoriev I.V."/>
            <person name="Hibbett D.S."/>
            <person name="Martin F."/>
            <person name="Nordberg H.P."/>
            <person name="Cantor M.N."/>
            <person name="Hua S.X."/>
        </authorList>
    </citation>
    <scope>NUCLEOTIDE SEQUENCE [LARGE SCALE GENOMIC DNA]</scope>
    <source>
        <strain evidence="1 2">F 1598</strain>
    </source>
</reference>
<proteinExistence type="predicted"/>
<reference evidence="2" key="2">
    <citation type="submission" date="2015-01" db="EMBL/GenBank/DDBJ databases">
        <title>Evolutionary Origins and Diversification of the Mycorrhizal Mutualists.</title>
        <authorList>
            <consortium name="DOE Joint Genome Institute"/>
            <consortium name="Mycorrhizal Genomics Consortium"/>
            <person name="Kohler A."/>
            <person name="Kuo A."/>
            <person name="Nagy L.G."/>
            <person name="Floudas D."/>
            <person name="Copeland A."/>
            <person name="Barry K.W."/>
            <person name="Cichocki N."/>
            <person name="Veneault-Fourrey C."/>
            <person name="LaButti K."/>
            <person name="Lindquist E.A."/>
            <person name="Lipzen A."/>
            <person name="Lundell T."/>
            <person name="Morin E."/>
            <person name="Murat C."/>
            <person name="Riley R."/>
            <person name="Ohm R."/>
            <person name="Sun H."/>
            <person name="Tunlid A."/>
            <person name="Henrissat B."/>
            <person name="Grigoriev I.V."/>
            <person name="Hibbett D.S."/>
            <person name="Martin F."/>
        </authorList>
    </citation>
    <scope>NUCLEOTIDE SEQUENCE [LARGE SCALE GENOMIC DNA]</scope>
    <source>
        <strain evidence="2">F 1598</strain>
    </source>
</reference>
<evidence type="ECO:0000313" key="1">
    <source>
        <dbReference type="EMBL" id="KIM81465.1"/>
    </source>
</evidence>
<gene>
    <name evidence="1" type="ORF">PILCRDRAFT_821553</name>
</gene>
<dbReference type="Proteomes" id="UP000054166">
    <property type="component" value="Unassembled WGS sequence"/>
</dbReference>
<dbReference type="HOGENOM" id="CLU_1938941_0_0_1"/>
<organism evidence="1 2">
    <name type="scientific">Piloderma croceum (strain F 1598)</name>
    <dbReference type="NCBI Taxonomy" id="765440"/>
    <lineage>
        <taxon>Eukaryota</taxon>
        <taxon>Fungi</taxon>
        <taxon>Dikarya</taxon>
        <taxon>Basidiomycota</taxon>
        <taxon>Agaricomycotina</taxon>
        <taxon>Agaricomycetes</taxon>
        <taxon>Agaricomycetidae</taxon>
        <taxon>Atheliales</taxon>
        <taxon>Atheliaceae</taxon>
        <taxon>Piloderma</taxon>
    </lineage>
</organism>
<keyword evidence="2" id="KW-1185">Reference proteome</keyword>
<accession>A0A0C3F9X5</accession>
<dbReference type="AlphaFoldDB" id="A0A0C3F9X5"/>
<evidence type="ECO:0000313" key="2">
    <source>
        <dbReference type="Proteomes" id="UP000054166"/>
    </source>
</evidence>
<protein>
    <submittedName>
        <fullName evidence="1">Uncharacterized protein</fullName>
    </submittedName>
</protein>
<sequence length="130" mass="14537">MDSTKASGWPVEPTGILYEVGINRRAHNTRPDLSFDDFTLEANITDTGVTSPTGYIANYVRVSNVAVHEELRRSSTVINFSGPIFTSMNVSWDSPLLILLLFSHYERRLSTHAISIFTSLLLAVNANYWS</sequence>
<dbReference type="InParanoid" id="A0A0C3F9X5"/>